<reference evidence="2 3" key="1">
    <citation type="submission" date="2024-11" db="EMBL/GenBank/DDBJ databases">
        <title>Chromosome-level genome assembly of the freshwater bivalve Anodonta woodiana.</title>
        <authorList>
            <person name="Chen X."/>
        </authorList>
    </citation>
    <scope>NUCLEOTIDE SEQUENCE [LARGE SCALE GENOMIC DNA]</scope>
    <source>
        <strain evidence="2">MN2024</strain>
        <tissue evidence="2">Gills</tissue>
    </source>
</reference>
<dbReference type="PANTHER" id="PTHR13639">
    <property type="entry name" value="CYTOCHROME C OXIDASE ASSEMBLY FACTOR 4 HOMOLOG, MITOCHONDRIAL"/>
    <property type="match status" value="1"/>
</dbReference>
<proteinExistence type="predicted"/>
<feature type="compositionally biased region" description="Polar residues" evidence="1">
    <location>
        <begin position="1"/>
        <end position="10"/>
    </location>
</feature>
<protein>
    <submittedName>
        <fullName evidence="2">Uncharacterized protein</fullName>
    </submittedName>
</protein>
<comment type="caution">
    <text evidence="2">The sequence shown here is derived from an EMBL/GenBank/DDBJ whole genome shotgun (WGS) entry which is preliminary data.</text>
</comment>
<organism evidence="2 3">
    <name type="scientific">Sinanodonta woodiana</name>
    <name type="common">Chinese pond mussel</name>
    <name type="synonym">Anodonta woodiana</name>
    <dbReference type="NCBI Taxonomy" id="1069815"/>
    <lineage>
        <taxon>Eukaryota</taxon>
        <taxon>Metazoa</taxon>
        <taxon>Spiralia</taxon>
        <taxon>Lophotrochozoa</taxon>
        <taxon>Mollusca</taxon>
        <taxon>Bivalvia</taxon>
        <taxon>Autobranchia</taxon>
        <taxon>Heteroconchia</taxon>
        <taxon>Palaeoheterodonta</taxon>
        <taxon>Unionida</taxon>
        <taxon>Unionoidea</taxon>
        <taxon>Unionidae</taxon>
        <taxon>Unioninae</taxon>
        <taxon>Sinanodonta</taxon>
    </lineage>
</organism>
<dbReference type="InterPro" id="IPR039870">
    <property type="entry name" value="Coa4-like"/>
</dbReference>
<keyword evidence="3" id="KW-1185">Reference proteome</keyword>
<evidence type="ECO:0000256" key="1">
    <source>
        <dbReference type="SAM" id="MobiDB-lite"/>
    </source>
</evidence>
<dbReference type="EMBL" id="JBJQND010000006">
    <property type="protein sequence ID" value="KAL3874988.1"/>
    <property type="molecule type" value="Genomic_DNA"/>
</dbReference>
<sequence length="75" mass="8743">MATPSQTTTGHIRRTQPNDDEDDPVEKMLKKSGCLELHYAVQECIADKKDWRQCQGEVQKFRQCIQEHEKLKKKG</sequence>
<accession>A0ABD3WQF1</accession>
<name>A0ABD3WQF1_SINWO</name>
<dbReference type="AlphaFoldDB" id="A0ABD3WQF1"/>
<dbReference type="PANTHER" id="PTHR13639:SF2">
    <property type="entry name" value="CYTOCHROME C OXIDASE ASSEMBLY FACTOR 4 HOMOLOG, MITOCHONDRIAL"/>
    <property type="match status" value="1"/>
</dbReference>
<evidence type="ECO:0000313" key="2">
    <source>
        <dbReference type="EMBL" id="KAL3874988.1"/>
    </source>
</evidence>
<evidence type="ECO:0000313" key="3">
    <source>
        <dbReference type="Proteomes" id="UP001634394"/>
    </source>
</evidence>
<feature type="region of interest" description="Disordered" evidence="1">
    <location>
        <begin position="1"/>
        <end position="26"/>
    </location>
</feature>
<gene>
    <name evidence="2" type="ORF">ACJMK2_037933</name>
</gene>
<dbReference type="Proteomes" id="UP001634394">
    <property type="component" value="Unassembled WGS sequence"/>
</dbReference>